<dbReference type="SUPFAM" id="SSF56112">
    <property type="entry name" value="Protein kinase-like (PK-like)"/>
    <property type="match status" value="2"/>
</dbReference>
<dbReference type="InterPro" id="IPR001611">
    <property type="entry name" value="Leu-rich_rpt"/>
</dbReference>
<dbReference type="InterPro" id="IPR050647">
    <property type="entry name" value="Plant_LRR-RLKs"/>
</dbReference>
<comment type="similarity">
    <text evidence="3">Belongs to the RLP family.</text>
</comment>
<dbReference type="FunFam" id="3.80.10.10:FF:000330">
    <property type="entry name" value="Receptor protein-tyrosine kinase CEPR1"/>
    <property type="match status" value="1"/>
</dbReference>
<evidence type="ECO:0000256" key="21">
    <source>
        <dbReference type="ARBA" id="ARBA00047899"/>
    </source>
</evidence>
<evidence type="ECO:0000256" key="2">
    <source>
        <dbReference type="ARBA" id="ARBA00008684"/>
    </source>
</evidence>
<dbReference type="Gene3D" id="1.10.510.10">
    <property type="entry name" value="Transferase(Phosphotransferase) domain 1"/>
    <property type="match status" value="2"/>
</dbReference>
<reference evidence="27 28" key="1">
    <citation type="submission" date="2019-08" db="EMBL/GenBank/DDBJ databases">
        <title>Draft genome sequences of two oriental melons (Cucumis melo L. var makuwa).</title>
        <authorList>
            <person name="Kwon S.-Y."/>
        </authorList>
    </citation>
    <scope>NUCLEOTIDE SEQUENCE [LARGE SCALE GENOMIC DNA]</scope>
    <source>
        <strain evidence="28">cv. SW 3</strain>
        <tissue evidence="27">Leaf</tissue>
    </source>
</reference>
<feature type="domain" description="Protein kinase" evidence="26">
    <location>
        <begin position="1635"/>
        <end position="1915"/>
    </location>
</feature>
<dbReference type="FunFam" id="3.80.10.10:FF:000383">
    <property type="entry name" value="Leucine-rich repeat receptor protein kinase EMS1"/>
    <property type="match status" value="1"/>
</dbReference>
<dbReference type="GO" id="GO:0048367">
    <property type="term" value="P:shoot system development"/>
    <property type="evidence" value="ECO:0007669"/>
    <property type="project" value="UniProtKB-ARBA"/>
</dbReference>
<dbReference type="Pfam" id="PF00069">
    <property type="entry name" value="Pkinase"/>
    <property type="match status" value="2"/>
</dbReference>
<dbReference type="EMBL" id="SSTE01018688">
    <property type="protein sequence ID" value="KAA0038638.1"/>
    <property type="molecule type" value="Genomic_DNA"/>
</dbReference>
<dbReference type="FunFam" id="3.80.10.10:FF:000111">
    <property type="entry name" value="LRR receptor-like serine/threonine-protein kinase ERECTA"/>
    <property type="match status" value="1"/>
</dbReference>
<dbReference type="SUPFAM" id="SSF52058">
    <property type="entry name" value="L domain-like"/>
    <property type="match status" value="3"/>
</dbReference>
<keyword evidence="5" id="KW-0217">Developmental protein</keyword>
<sequence length="1942" mass="215058">MSSLHFLSFLTLLSLFFLPGIKSTDDQRQILTKLKSSLHTSNSNVFHTWTLQNPICSFSGIVCDSRGFVTQIDLSQQALSGVVPFDSLCQLPALEKLALRSNSLSGEITNSLNNCVKLKYLDLSGNFFSSSFPSIHSLSGLEFLYLNSSGISGKFPWKSIGNLSGLVVLSVGDNGFDNTTFPLEVTNLKKLNWLYMSNCSLTGEIPRSIGNLTELHNLEVSDNYITGTIPVEIGNLNKLWQLELYNNQLTGILPVGLRNLTGLKNFDASLNYIHGDLSELRYLTNLVSLQMFENQISGQVPVEFGEFKSLVNLSLYKNKLTGPLPQSIGSWTEFDYIDVSENFLTGSIPPDMCKKGTMKKLLVLQNNFTGEIPATYGNCSTLTRFRVSQNLLTGVVPSGIWGLPNVNIIDLDSNKLEGSITSDIGKAVALSELYIGNNRFSGRLPLEISQAKSLASVDLSNNQFSDELPATIGDLKNLDSFELQGNKLSGSIPESIGLCNSLSIINLAENFFSGQIPSSLGLLPVLNALNLSNNHLSGEIPSTFSHLKLSSLDLSNNQLIGPVPEALSNGAYKESFAGNPGLCSEADNFIRRCSQNSGPSKDVRVLVIAFAIGLILLSLTLWCFITLKKSAKDRDRSLKEESWDLKSFHVMTFTEEEILDSIKDENLIGKGGSGNVYKVTVGNGKEFAVKHIWNTNPYEEEKKKKNYRSSSPMLVKQRTKSSEFDSEVKTLSSIRHVNVVKLYCSITSEVSSLLVYEYMANGSLWDRLHTSRKMELDWETRYEIAVGAAKGLEYLHHGCDRPVIHRDVKSSNILLDEFLKPRIADFGLAKILHTTTTSHDTTHVIAGTPGYIAPEYGYTYKVDEKSDVYSFGVVLMELVSGKKAIEGEYGENKEIVQWVSKNLKTRESVLSIVDSRIPDAYKEDAIKVLRIAILCTARLPNLRPTMRSVVQMLEEAQPCPLLRVIVTKDVGSNIDNVKKVLTLCFFSFCFSVFFDMALCFYFFLLQFTISLAFGTDQSLFFSLMQKGVVGNSLPSDWTGDSFCNFTGITCNEKGLVVGIDLSGRAVSGRFPADVCSYLPELRVLRLGRSGLRGTFPRGVTNCSVLEELDMNSLSLMGTLPDFSPLKTLRILDMSYNNFTGEFPLSVFSLTNLESLNFNEDNNFNTWQLPENVSGLTKLKSMVLTTCMLEGRIPATIGNMTALVDLELSGNFLTGKIPKEIGNLKNLRALELYYNSLVGEIPEELGNLTELVDLDMSVNKLTGKLPESICRLPKLEVLQLYNNSLTGEIPISISNSTTLTMLSLYDNYMTGQVPSNLGQFSPMVVLDLSENYFSGPLPTDVCGEGKLMYFLVLENKFSGQIPPSYGTCQSLLRFRVSSNNLEGPVPVGLLGLPHVSIIDFGNNNLSGEIPNSFVKARNLSELFMQSNKISGVLPPEISKATNLVKIDLSNNLLSGPIPSEIGNLRKLNLLLLQGNHLNSSIPTSLSDLKSLNVLDLSDNRLTGNIPESLCELLPNSINFSNNQLSGPIPLSLIKGGLVESFSGNPGLCVSVYLDSSDQKFPICSQYNNKKRLNSIWAIGISGFIILIGAALYLRRRLSREKSVMEQDETLSSSFFSYDVKSFHRISFDPREIIESMVDKNIVGHGGSGTVYKIELSSGEMVAVKRLWSRKGKDTSSDQEQLHLDKELKTEVETLGSIRHKNIVKLYCYFSSLDCSLLVYEYMPNGNLWDALHKGWIHLDWPTRHQIALGIAQGLAYLHHDLLPSIIHRDIKTTNILLDVNYHPKVADFGIAKVLQARTGKDSTTTVIAGTYGYLAPEYAYSSKATTKCDVYSFGIVLMELITGKKPVEAEFGENKNIIYWVSNKVDTKEGAMEVLDKRVSCSFKDEMIEVLRIAIRCTYKNPALRPTMKEVVQLLIEADPCKFDSHNKSSKHTTTKINNPFDL</sequence>
<dbReference type="PROSITE" id="PS50011">
    <property type="entry name" value="PROTEIN_KINASE_DOM"/>
    <property type="match status" value="2"/>
</dbReference>
<keyword evidence="15 27" id="KW-0418">Kinase</keyword>
<evidence type="ECO:0000256" key="3">
    <source>
        <dbReference type="ARBA" id="ARBA00009592"/>
    </source>
</evidence>
<keyword evidence="13" id="KW-0677">Repeat</keyword>
<keyword evidence="9" id="KW-0433">Leucine-rich repeat</keyword>
<evidence type="ECO:0000256" key="5">
    <source>
        <dbReference type="ARBA" id="ARBA00022473"/>
    </source>
</evidence>
<dbReference type="InterPro" id="IPR055414">
    <property type="entry name" value="LRR_R13L4/SHOC2-like"/>
</dbReference>
<dbReference type="PANTHER" id="PTHR48056:SF81">
    <property type="entry name" value="RECEPTOR PROTEIN-TYROSINE KINASE CEPR1"/>
    <property type="match status" value="1"/>
</dbReference>
<dbReference type="FunFam" id="1.10.510.10:FF:000632">
    <property type="entry name" value="leucine-rich repeat receptor-like protein kinase TDR"/>
    <property type="match status" value="1"/>
</dbReference>
<comment type="catalytic activity">
    <reaction evidence="22">
        <text>L-seryl-[protein] + ATP = O-phospho-L-seryl-[protein] + ADP + H(+)</text>
        <dbReference type="Rhea" id="RHEA:17989"/>
        <dbReference type="Rhea" id="RHEA-COMP:9863"/>
        <dbReference type="Rhea" id="RHEA-COMP:11604"/>
        <dbReference type="ChEBI" id="CHEBI:15378"/>
        <dbReference type="ChEBI" id="CHEBI:29999"/>
        <dbReference type="ChEBI" id="CHEBI:30616"/>
        <dbReference type="ChEBI" id="CHEBI:83421"/>
        <dbReference type="ChEBI" id="CHEBI:456216"/>
        <dbReference type="EC" id="2.7.11.1"/>
    </reaction>
</comment>
<evidence type="ECO:0000256" key="12">
    <source>
        <dbReference type="ARBA" id="ARBA00022729"/>
    </source>
</evidence>
<comment type="subcellular location">
    <subcellularLocation>
        <location evidence="1">Cell membrane</location>
        <topology evidence="1">Single-pass membrane protein</topology>
    </subcellularLocation>
</comment>
<evidence type="ECO:0000256" key="4">
    <source>
        <dbReference type="ARBA" id="ARBA00012513"/>
    </source>
</evidence>
<comment type="caution">
    <text evidence="27">The sequence shown here is derived from an EMBL/GenBank/DDBJ whole genome shotgun (WGS) entry which is preliminary data.</text>
</comment>
<dbReference type="InterPro" id="IPR013210">
    <property type="entry name" value="LRR_N_plant-typ"/>
</dbReference>
<evidence type="ECO:0000256" key="19">
    <source>
        <dbReference type="ARBA" id="ARBA00023170"/>
    </source>
</evidence>
<dbReference type="PANTHER" id="PTHR48056">
    <property type="entry name" value="LRR RECEPTOR-LIKE SERINE/THREONINE-PROTEIN KINASE-RELATED"/>
    <property type="match status" value="1"/>
</dbReference>
<evidence type="ECO:0000256" key="23">
    <source>
        <dbReference type="PROSITE-ProRule" id="PRU10141"/>
    </source>
</evidence>
<organism evidence="27 28">
    <name type="scientific">Cucumis melo var. makuwa</name>
    <name type="common">Oriental melon</name>
    <dbReference type="NCBI Taxonomy" id="1194695"/>
    <lineage>
        <taxon>Eukaryota</taxon>
        <taxon>Viridiplantae</taxon>
        <taxon>Streptophyta</taxon>
        <taxon>Embryophyta</taxon>
        <taxon>Tracheophyta</taxon>
        <taxon>Spermatophyta</taxon>
        <taxon>Magnoliopsida</taxon>
        <taxon>eudicotyledons</taxon>
        <taxon>Gunneridae</taxon>
        <taxon>Pentapetalae</taxon>
        <taxon>rosids</taxon>
        <taxon>fabids</taxon>
        <taxon>Cucurbitales</taxon>
        <taxon>Cucurbitaceae</taxon>
        <taxon>Benincaseae</taxon>
        <taxon>Cucumis</taxon>
    </lineage>
</organism>
<keyword evidence="19 27" id="KW-0675">Receptor</keyword>
<evidence type="ECO:0000256" key="9">
    <source>
        <dbReference type="ARBA" id="ARBA00022614"/>
    </source>
</evidence>
<dbReference type="GO" id="GO:0001653">
    <property type="term" value="F:peptide receptor activity"/>
    <property type="evidence" value="ECO:0007669"/>
    <property type="project" value="UniProtKB-ARBA"/>
</dbReference>
<keyword evidence="6" id="KW-1003">Cell membrane</keyword>
<evidence type="ECO:0000256" key="20">
    <source>
        <dbReference type="ARBA" id="ARBA00023180"/>
    </source>
</evidence>
<evidence type="ECO:0000256" key="8">
    <source>
        <dbReference type="ARBA" id="ARBA00022553"/>
    </source>
</evidence>
<gene>
    <name evidence="27" type="ORF">E6C27_scaffold92G001710</name>
</gene>
<evidence type="ECO:0000256" key="6">
    <source>
        <dbReference type="ARBA" id="ARBA00022475"/>
    </source>
</evidence>
<evidence type="ECO:0000256" key="14">
    <source>
        <dbReference type="ARBA" id="ARBA00022741"/>
    </source>
</evidence>
<feature type="binding site" evidence="23">
    <location>
        <position position="690"/>
    </location>
    <ligand>
        <name>ATP</name>
        <dbReference type="ChEBI" id="CHEBI:30616"/>
    </ligand>
</feature>
<dbReference type="GO" id="GO:0005886">
    <property type="term" value="C:plasma membrane"/>
    <property type="evidence" value="ECO:0007669"/>
    <property type="project" value="UniProtKB-SubCell"/>
</dbReference>
<keyword evidence="20" id="KW-0325">Glycoprotein</keyword>
<evidence type="ECO:0000256" key="22">
    <source>
        <dbReference type="ARBA" id="ARBA00048679"/>
    </source>
</evidence>
<dbReference type="SMART" id="SM00369">
    <property type="entry name" value="LRR_TYP"/>
    <property type="match status" value="11"/>
</dbReference>
<dbReference type="Pfam" id="PF08263">
    <property type="entry name" value="LRRNT_2"/>
    <property type="match status" value="2"/>
</dbReference>
<evidence type="ECO:0000256" key="24">
    <source>
        <dbReference type="SAM" id="Phobius"/>
    </source>
</evidence>
<feature type="domain" description="Protein kinase" evidence="26">
    <location>
        <begin position="662"/>
        <end position="962"/>
    </location>
</feature>
<dbReference type="SUPFAM" id="SSF52047">
    <property type="entry name" value="RNI-like"/>
    <property type="match status" value="2"/>
</dbReference>
<keyword evidence="12 25" id="KW-0732">Signal</keyword>
<dbReference type="InterPro" id="IPR003591">
    <property type="entry name" value="Leu-rich_rpt_typical-subtyp"/>
</dbReference>
<evidence type="ECO:0000256" key="25">
    <source>
        <dbReference type="SAM" id="SignalP"/>
    </source>
</evidence>
<evidence type="ECO:0000256" key="17">
    <source>
        <dbReference type="ARBA" id="ARBA00022989"/>
    </source>
</evidence>
<evidence type="ECO:0000256" key="7">
    <source>
        <dbReference type="ARBA" id="ARBA00022527"/>
    </source>
</evidence>
<dbReference type="InterPro" id="IPR000719">
    <property type="entry name" value="Prot_kinase_dom"/>
</dbReference>
<feature type="binding site" evidence="23">
    <location>
        <position position="1663"/>
    </location>
    <ligand>
        <name>ATP</name>
        <dbReference type="ChEBI" id="CHEBI:30616"/>
    </ligand>
</feature>
<evidence type="ECO:0000256" key="1">
    <source>
        <dbReference type="ARBA" id="ARBA00004162"/>
    </source>
</evidence>
<dbReference type="FunFam" id="3.30.200.20:FF:000530">
    <property type="entry name" value="receptor protein-tyrosine kinase CEPR1"/>
    <property type="match status" value="1"/>
</dbReference>
<accession>A0A5A7T707</accession>
<dbReference type="Proteomes" id="UP000321393">
    <property type="component" value="Unassembled WGS sequence"/>
</dbReference>
<dbReference type="GO" id="GO:0004674">
    <property type="term" value="F:protein serine/threonine kinase activity"/>
    <property type="evidence" value="ECO:0007669"/>
    <property type="project" value="UniProtKB-KW"/>
</dbReference>
<keyword evidence="16 23" id="KW-0067">ATP-binding</keyword>
<feature type="transmembrane region" description="Helical" evidence="24">
    <location>
        <begin position="605"/>
        <end position="627"/>
    </location>
</feature>
<dbReference type="SMART" id="SM00220">
    <property type="entry name" value="S_TKc"/>
    <property type="match status" value="2"/>
</dbReference>
<dbReference type="InterPro" id="IPR017441">
    <property type="entry name" value="Protein_kinase_ATP_BS"/>
</dbReference>
<dbReference type="OrthoDB" id="642113at2759"/>
<evidence type="ECO:0000256" key="11">
    <source>
        <dbReference type="ARBA" id="ARBA00022692"/>
    </source>
</evidence>
<comment type="similarity">
    <text evidence="2">Belongs to the protein kinase superfamily. Ser/Thr protein kinase family.</text>
</comment>
<dbReference type="Gene3D" id="3.30.200.20">
    <property type="entry name" value="Phosphorylase Kinase, domain 1"/>
    <property type="match status" value="2"/>
</dbReference>
<dbReference type="Pfam" id="PF00560">
    <property type="entry name" value="LRR_1"/>
    <property type="match status" value="8"/>
</dbReference>
<dbReference type="FunFam" id="3.80.10.10:FF:000515">
    <property type="entry name" value="Leucine-rich repeat receptor-like protein kinase"/>
    <property type="match status" value="1"/>
</dbReference>
<dbReference type="GO" id="GO:0033612">
    <property type="term" value="F:receptor serine/threonine kinase binding"/>
    <property type="evidence" value="ECO:0007669"/>
    <property type="project" value="TreeGrafter"/>
</dbReference>
<dbReference type="GO" id="GO:0048608">
    <property type="term" value="P:reproductive structure development"/>
    <property type="evidence" value="ECO:0007669"/>
    <property type="project" value="UniProtKB-ARBA"/>
</dbReference>
<keyword evidence="11 24" id="KW-0812">Transmembrane</keyword>
<dbReference type="EC" id="2.7.11.1" evidence="4"/>
<evidence type="ECO:0000256" key="13">
    <source>
        <dbReference type="ARBA" id="ARBA00022737"/>
    </source>
</evidence>
<dbReference type="GO" id="GO:0005524">
    <property type="term" value="F:ATP binding"/>
    <property type="evidence" value="ECO:0007669"/>
    <property type="project" value="UniProtKB-UniRule"/>
</dbReference>
<dbReference type="GO" id="GO:1905393">
    <property type="term" value="P:plant organ formation"/>
    <property type="evidence" value="ECO:0007669"/>
    <property type="project" value="UniProtKB-ARBA"/>
</dbReference>
<dbReference type="FunFam" id="1.10.510.10:FF:000276">
    <property type="entry name" value="LRR receptor-like serine/threonine-protein kinase RCH1"/>
    <property type="match status" value="1"/>
</dbReference>
<dbReference type="Pfam" id="PF23598">
    <property type="entry name" value="LRR_14"/>
    <property type="match status" value="1"/>
</dbReference>
<keyword evidence="18 24" id="KW-0472">Membrane</keyword>
<dbReference type="FunFam" id="3.30.200.20:FF:000540">
    <property type="entry name" value="Receptor-like protein kinase HAIKU2"/>
    <property type="match status" value="1"/>
</dbReference>
<keyword evidence="8" id="KW-0597">Phosphoprotein</keyword>
<dbReference type="InterPro" id="IPR032675">
    <property type="entry name" value="LRR_dom_sf"/>
</dbReference>
<evidence type="ECO:0000256" key="16">
    <source>
        <dbReference type="ARBA" id="ARBA00022840"/>
    </source>
</evidence>
<evidence type="ECO:0000256" key="18">
    <source>
        <dbReference type="ARBA" id="ARBA00023136"/>
    </source>
</evidence>
<protein>
    <recommendedName>
        <fullName evidence="4">non-specific serine/threonine protein kinase</fullName>
        <ecNumber evidence="4">2.7.11.1</ecNumber>
    </recommendedName>
</protein>
<evidence type="ECO:0000313" key="28">
    <source>
        <dbReference type="Proteomes" id="UP000321393"/>
    </source>
</evidence>
<dbReference type="InterPro" id="IPR011009">
    <property type="entry name" value="Kinase-like_dom_sf"/>
</dbReference>
<proteinExistence type="inferred from homology"/>
<keyword evidence="14 23" id="KW-0547">Nucleotide-binding</keyword>
<dbReference type="PROSITE" id="PS00107">
    <property type="entry name" value="PROTEIN_KINASE_ATP"/>
    <property type="match status" value="2"/>
</dbReference>
<comment type="catalytic activity">
    <reaction evidence="21">
        <text>L-threonyl-[protein] + ATP = O-phospho-L-threonyl-[protein] + ADP + H(+)</text>
        <dbReference type="Rhea" id="RHEA:46608"/>
        <dbReference type="Rhea" id="RHEA-COMP:11060"/>
        <dbReference type="Rhea" id="RHEA-COMP:11605"/>
        <dbReference type="ChEBI" id="CHEBI:15378"/>
        <dbReference type="ChEBI" id="CHEBI:30013"/>
        <dbReference type="ChEBI" id="CHEBI:30616"/>
        <dbReference type="ChEBI" id="CHEBI:61977"/>
        <dbReference type="ChEBI" id="CHEBI:456216"/>
        <dbReference type="EC" id="2.7.11.1"/>
    </reaction>
</comment>
<evidence type="ECO:0000259" key="26">
    <source>
        <dbReference type="PROSITE" id="PS50011"/>
    </source>
</evidence>
<keyword evidence="17 24" id="KW-1133">Transmembrane helix</keyword>
<dbReference type="PROSITE" id="PS51450">
    <property type="entry name" value="LRR"/>
    <property type="match status" value="1"/>
</dbReference>
<feature type="transmembrane region" description="Helical" evidence="24">
    <location>
        <begin position="1573"/>
        <end position="1592"/>
    </location>
</feature>
<dbReference type="FunFam" id="3.80.10.10:FF:000905">
    <property type="entry name" value="Receptor-like protein kinase 7"/>
    <property type="match status" value="1"/>
</dbReference>
<dbReference type="InterPro" id="IPR008271">
    <property type="entry name" value="Ser/Thr_kinase_AS"/>
</dbReference>
<dbReference type="Gene3D" id="3.80.10.10">
    <property type="entry name" value="Ribonuclease Inhibitor"/>
    <property type="match status" value="5"/>
</dbReference>
<dbReference type="GO" id="GO:0009791">
    <property type="term" value="P:post-embryonic development"/>
    <property type="evidence" value="ECO:0007669"/>
    <property type="project" value="UniProtKB-ARBA"/>
</dbReference>
<dbReference type="PROSITE" id="PS00108">
    <property type="entry name" value="PROTEIN_KINASE_ST"/>
    <property type="match status" value="2"/>
</dbReference>
<evidence type="ECO:0000256" key="15">
    <source>
        <dbReference type="ARBA" id="ARBA00022777"/>
    </source>
</evidence>
<evidence type="ECO:0000313" key="27">
    <source>
        <dbReference type="EMBL" id="KAA0038638.1"/>
    </source>
</evidence>
<name>A0A5A7T707_CUCMM</name>
<dbReference type="SMART" id="SM00365">
    <property type="entry name" value="LRR_SD22"/>
    <property type="match status" value="9"/>
</dbReference>
<keyword evidence="7" id="KW-0723">Serine/threonine-protein kinase</keyword>
<feature type="chain" id="PRO_5023150117" description="non-specific serine/threonine protein kinase" evidence="25">
    <location>
        <begin position="24"/>
        <end position="1942"/>
    </location>
</feature>
<keyword evidence="10" id="KW-0808">Transferase</keyword>
<feature type="transmembrane region" description="Helical" evidence="24">
    <location>
        <begin position="980"/>
        <end position="1004"/>
    </location>
</feature>
<feature type="signal peptide" evidence="25">
    <location>
        <begin position="1"/>
        <end position="23"/>
    </location>
</feature>
<evidence type="ECO:0000256" key="10">
    <source>
        <dbReference type="ARBA" id="ARBA00022679"/>
    </source>
</evidence>